<proteinExistence type="predicted"/>
<dbReference type="Proteomes" id="UP000886595">
    <property type="component" value="Unassembled WGS sequence"/>
</dbReference>
<organism evidence="2 3">
    <name type="scientific">Brassica carinata</name>
    <name type="common">Ethiopian mustard</name>
    <name type="synonym">Abyssinian cabbage</name>
    <dbReference type="NCBI Taxonomy" id="52824"/>
    <lineage>
        <taxon>Eukaryota</taxon>
        <taxon>Viridiplantae</taxon>
        <taxon>Streptophyta</taxon>
        <taxon>Embryophyta</taxon>
        <taxon>Tracheophyta</taxon>
        <taxon>Spermatophyta</taxon>
        <taxon>Magnoliopsida</taxon>
        <taxon>eudicotyledons</taxon>
        <taxon>Gunneridae</taxon>
        <taxon>Pentapetalae</taxon>
        <taxon>rosids</taxon>
        <taxon>malvids</taxon>
        <taxon>Brassicales</taxon>
        <taxon>Brassicaceae</taxon>
        <taxon>Brassiceae</taxon>
        <taxon>Brassica</taxon>
    </lineage>
</organism>
<dbReference type="AlphaFoldDB" id="A0A8X7TJU2"/>
<accession>A0A8X7TJU2</accession>
<sequence>MGICHGKLIEHRSKQSRSQVSAESDETNNEVGGLDKSFGFSKQFSTHYEIEGEVGRGHLGYTCSAKGKRHFEGS</sequence>
<evidence type="ECO:0000256" key="1">
    <source>
        <dbReference type="SAM" id="MobiDB-lite"/>
    </source>
</evidence>
<protein>
    <submittedName>
        <fullName evidence="2">Uncharacterized protein</fullName>
    </submittedName>
</protein>
<feature type="region of interest" description="Disordered" evidence="1">
    <location>
        <begin position="1"/>
        <end position="35"/>
    </location>
</feature>
<dbReference type="OrthoDB" id="1745513at2759"/>
<gene>
    <name evidence="2" type="ORF">Bca52824_095376</name>
</gene>
<keyword evidence="3" id="KW-1185">Reference proteome</keyword>
<name>A0A8X7TJU2_BRACI</name>
<evidence type="ECO:0000313" key="2">
    <source>
        <dbReference type="EMBL" id="KAG2242781.1"/>
    </source>
</evidence>
<reference evidence="2 3" key="1">
    <citation type="submission" date="2020-02" db="EMBL/GenBank/DDBJ databases">
        <authorList>
            <person name="Ma Q."/>
            <person name="Huang Y."/>
            <person name="Song X."/>
            <person name="Pei D."/>
        </authorList>
    </citation>
    <scope>NUCLEOTIDE SEQUENCE [LARGE SCALE GENOMIC DNA]</scope>
    <source>
        <strain evidence="2">Sxm20200214</strain>
        <tissue evidence="2">Leaf</tissue>
    </source>
</reference>
<dbReference type="EMBL" id="JAAMPC010000358">
    <property type="protein sequence ID" value="KAG2242781.1"/>
    <property type="molecule type" value="Genomic_DNA"/>
</dbReference>
<comment type="caution">
    <text evidence="2">The sequence shown here is derived from an EMBL/GenBank/DDBJ whole genome shotgun (WGS) entry which is preliminary data.</text>
</comment>
<evidence type="ECO:0000313" key="3">
    <source>
        <dbReference type="Proteomes" id="UP000886595"/>
    </source>
</evidence>